<keyword evidence="4 6" id="KW-1133">Transmembrane helix</keyword>
<proteinExistence type="predicted"/>
<feature type="transmembrane region" description="Helical" evidence="6">
    <location>
        <begin position="117"/>
        <end position="135"/>
    </location>
</feature>
<evidence type="ECO:0000256" key="2">
    <source>
        <dbReference type="ARBA" id="ARBA00022475"/>
    </source>
</evidence>
<dbReference type="Pfam" id="PF06271">
    <property type="entry name" value="RDD"/>
    <property type="match status" value="1"/>
</dbReference>
<feature type="domain" description="RDD" evidence="7">
    <location>
        <begin position="48"/>
        <end position="219"/>
    </location>
</feature>
<dbReference type="Proteomes" id="UP001233314">
    <property type="component" value="Unassembled WGS sequence"/>
</dbReference>
<evidence type="ECO:0000256" key="1">
    <source>
        <dbReference type="ARBA" id="ARBA00004651"/>
    </source>
</evidence>
<evidence type="ECO:0000256" key="6">
    <source>
        <dbReference type="SAM" id="Phobius"/>
    </source>
</evidence>
<dbReference type="InterPro" id="IPR010432">
    <property type="entry name" value="RDD"/>
</dbReference>
<accession>A0ABT9B2T9</accession>
<keyword evidence="3 6" id="KW-0812">Transmembrane</keyword>
<protein>
    <submittedName>
        <fullName evidence="9">RDD family protein</fullName>
    </submittedName>
</protein>
<reference evidence="9 10" key="1">
    <citation type="submission" date="2023-07" db="EMBL/GenBank/DDBJ databases">
        <title>Nocardioides sp. nov WY-20 isolated from soil.</title>
        <authorList>
            <person name="Liu B."/>
            <person name="Wan Y."/>
        </authorList>
    </citation>
    <scope>NUCLEOTIDE SEQUENCE [LARGE SCALE GENOMIC DNA]</scope>
    <source>
        <strain evidence="9 10">WY-20</strain>
    </source>
</reference>
<evidence type="ECO:0000256" key="4">
    <source>
        <dbReference type="ARBA" id="ARBA00022989"/>
    </source>
</evidence>
<gene>
    <name evidence="9" type="ORF">Q5722_12270</name>
</gene>
<evidence type="ECO:0000256" key="5">
    <source>
        <dbReference type="ARBA" id="ARBA00023136"/>
    </source>
</evidence>
<dbReference type="RefSeq" id="WP_305028554.1">
    <property type="nucleotide sequence ID" value="NZ_JAUQTA010000002.1"/>
</dbReference>
<dbReference type="InterPro" id="IPR018929">
    <property type="entry name" value="DUF2510"/>
</dbReference>
<comment type="caution">
    <text evidence="9">The sequence shown here is derived from an EMBL/GenBank/DDBJ whole genome shotgun (WGS) entry which is preliminary data.</text>
</comment>
<sequence>MPTTGVPTLRYWDGTAWTEHVAPAQQYVSPAYAARPAGPTTPDGVPLASYGARVLAQIIDIVVLVVPSLVLTLPSQVDSQERLQNLSDRYLTSTSPDVGAYWHGYVGVLRDQFAGDAWVTVIGFLYIVLMLRWKGATLGKLALGLRVRLREQPGRLPWGAIGIRVLVASGLAYLCTLTVLTGSLALTVVGFLVMMVFGFLDVLWPLWDGKRQALHDKAARTNVVSVR</sequence>
<keyword evidence="2" id="KW-1003">Cell membrane</keyword>
<evidence type="ECO:0000313" key="9">
    <source>
        <dbReference type="EMBL" id="MDO7869139.1"/>
    </source>
</evidence>
<feature type="transmembrane region" description="Helical" evidence="6">
    <location>
        <begin position="186"/>
        <end position="207"/>
    </location>
</feature>
<evidence type="ECO:0000259" key="8">
    <source>
        <dbReference type="Pfam" id="PF10708"/>
    </source>
</evidence>
<evidence type="ECO:0000259" key="7">
    <source>
        <dbReference type="Pfam" id="PF06271"/>
    </source>
</evidence>
<feature type="transmembrane region" description="Helical" evidence="6">
    <location>
        <begin position="156"/>
        <end position="180"/>
    </location>
</feature>
<dbReference type="PANTHER" id="PTHR36115:SF4">
    <property type="entry name" value="MEMBRANE PROTEIN"/>
    <property type="match status" value="1"/>
</dbReference>
<organism evidence="9 10">
    <name type="scientific">Nocardioides jiangxiensis</name>
    <dbReference type="NCBI Taxonomy" id="3064524"/>
    <lineage>
        <taxon>Bacteria</taxon>
        <taxon>Bacillati</taxon>
        <taxon>Actinomycetota</taxon>
        <taxon>Actinomycetes</taxon>
        <taxon>Propionibacteriales</taxon>
        <taxon>Nocardioidaceae</taxon>
        <taxon>Nocardioides</taxon>
    </lineage>
</organism>
<keyword evidence="10" id="KW-1185">Reference proteome</keyword>
<name>A0ABT9B2T9_9ACTN</name>
<feature type="domain" description="DUF2510" evidence="8">
    <location>
        <begin position="5"/>
        <end position="26"/>
    </location>
</feature>
<dbReference type="InterPro" id="IPR051791">
    <property type="entry name" value="Pra-immunoreactive"/>
</dbReference>
<evidence type="ECO:0000256" key="3">
    <source>
        <dbReference type="ARBA" id="ARBA00022692"/>
    </source>
</evidence>
<evidence type="ECO:0000313" key="10">
    <source>
        <dbReference type="Proteomes" id="UP001233314"/>
    </source>
</evidence>
<dbReference type="EMBL" id="JAUQTA010000002">
    <property type="protein sequence ID" value="MDO7869139.1"/>
    <property type="molecule type" value="Genomic_DNA"/>
</dbReference>
<comment type="subcellular location">
    <subcellularLocation>
        <location evidence="1">Cell membrane</location>
        <topology evidence="1">Multi-pass membrane protein</topology>
    </subcellularLocation>
</comment>
<dbReference type="Pfam" id="PF10708">
    <property type="entry name" value="DUF2510"/>
    <property type="match status" value="1"/>
</dbReference>
<dbReference type="PANTHER" id="PTHR36115">
    <property type="entry name" value="PROLINE-RICH ANTIGEN HOMOLOG-RELATED"/>
    <property type="match status" value="1"/>
</dbReference>
<keyword evidence="5 6" id="KW-0472">Membrane</keyword>